<evidence type="ECO:0000256" key="4">
    <source>
        <dbReference type="ARBA" id="ARBA00022525"/>
    </source>
</evidence>
<dbReference type="Proteomes" id="UP000030748">
    <property type="component" value="Unassembled WGS sequence"/>
</dbReference>
<gene>
    <name evidence="7" type="ORF">MIMGU_mgv1a022491mg</name>
</gene>
<name>A0A022RGX0_ERYGU</name>
<keyword evidence="3 6" id="KW-0713">Self-incompatibility</keyword>
<protein>
    <recommendedName>
        <fullName evidence="6">S-protein homolog</fullName>
    </recommendedName>
</protein>
<keyword evidence="8" id="KW-1185">Reference proteome</keyword>
<evidence type="ECO:0000256" key="2">
    <source>
        <dbReference type="ARBA" id="ARBA00005581"/>
    </source>
</evidence>
<reference evidence="7 8" key="1">
    <citation type="journal article" date="2013" name="Proc. Natl. Acad. Sci. U.S.A.">
        <title>Fine-scale variation in meiotic recombination in Mimulus inferred from population shotgun sequencing.</title>
        <authorList>
            <person name="Hellsten U."/>
            <person name="Wright K.M."/>
            <person name="Jenkins J."/>
            <person name="Shu S."/>
            <person name="Yuan Y."/>
            <person name="Wessler S.R."/>
            <person name="Schmutz J."/>
            <person name="Willis J.H."/>
            <person name="Rokhsar D.S."/>
        </authorList>
    </citation>
    <scope>NUCLEOTIDE SEQUENCE [LARGE SCALE GENOMIC DNA]</scope>
    <source>
        <strain evidence="8">cv. DUN x IM62</strain>
    </source>
</reference>
<dbReference type="EMBL" id="KI630443">
    <property type="protein sequence ID" value="EYU39652.1"/>
    <property type="molecule type" value="Genomic_DNA"/>
</dbReference>
<accession>A0A022RGX0</accession>
<comment type="subcellular location">
    <subcellularLocation>
        <location evidence="1 6">Secreted</location>
    </subcellularLocation>
</comment>
<dbReference type="Pfam" id="PF05938">
    <property type="entry name" value="Self-incomp_S1"/>
    <property type="match status" value="1"/>
</dbReference>
<sequence>LTICGELDLTTVDKIIITRCILTTKYTVYIVNSLPRNSLPLIAHCASKNDDLGNRTLQAGQSFNWSFCDSYIENTLFFCNFRWGSKHRAFNVYTSKHRADCFKKACYWEADPEGILFDGVYPPQALVKLYDWN</sequence>
<evidence type="ECO:0000256" key="1">
    <source>
        <dbReference type="ARBA" id="ARBA00004613"/>
    </source>
</evidence>
<dbReference type="InterPro" id="IPR010264">
    <property type="entry name" value="Self-incomp_S1"/>
</dbReference>
<dbReference type="GO" id="GO:0060320">
    <property type="term" value="P:rejection of self pollen"/>
    <property type="evidence" value="ECO:0007669"/>
    <property type="project" value="UniProtKB-KW"/>
</dbReference>
<organism evidence="7 8">
    <name type="scientific">Erythranthe guttata</name>
    <name type="common">Yellow monkey flower</name>
    <name type="synonym">Mimulus guttatus</name>
    <dbReference type="NCBI Taxonomy" id="4155"/>
    <lineage>
        <taxon>Eukaryota</taxon>
        <taxon>Viridiplantae</taxon>
        <taxon>Streptophyta</taxon>
        <taxon>Embryophyta</taxon>
        <taxon>Tracheophyta</taxon>
        <taxon>Spermatophyta</taxon>
        <taxon>Magnoliopsida</taxon>
        <taxon>eudicotyledons</taxon>
        <taxon>Gunneridae</taxon>
        <taxon>Pentapetalae</taxon>
        <taxon>asterids</taxon>
        <taxon>lamiids</taxon>
        <taxon>Lamiales</taxon>
        <taxon>Phrymaceae</taxon>
        <taxon>Erythranthe</taxon>
    </lineage>
</organism>
<dbReference type="eggNOG" id="ENOG502SVF6">
    <property type="taxonomic scope" value="Eukaryota"/>
</dbReference>
<proteinExistence type="inferred from homology"/>
<keyword evidence="5" id="KW-0732">Signal</keyword>
<evidence type="ECO:0000256" key="5">
    <source>
        <dbReference type="ARBA" id="ARBA00022729"/>
    </source>
</evidence>
<dbReference type="GO" id="GO:0005576">
    <property type="term" value="C:extracellular region"/>
    <property type="evidence" value="ECO:0007669"/>
    <property type="project" value="UniProtKB-SubCell"/>
</dbReference>
<evidence type="ECO:0000256" key="6">
    <source>
        <dbReference type="RuleBase" id="RU367044"/>
    </source>
</evidence>
<evidence type="ECO:0000313" key="7">
    <source>
        <dbReference type="EMBL" id="EYU39652.1"/>
    </source>
</evidence>
<keyword evidence="4 6" id="KW-0964">Secreted</keyword>
<evidence type="ECO:0000256" key="3">
    <source>
        <dbReference type="ARBA" id="ARBA00022471"/>
    </source>
</evidence>
<dbReference type="PANTHER" id="PTHR31232:SF61">
    <property type="entry name" value="S-PROTEIN HOMOLOG"/>
    <property type="match status" value="1"/>
</dbReference>
<dbReference type="PANTHER" id="PTHR31232">
    <property type="match status" value="1"/>
</dbReference>
<comment type="similarity">
    <text evidence="2 6">Belongs to the plant self-incompatibility (S1) protein family.</text>
</comment>
<feature type="non-terminal residue" evidence="7">
    <location>
        <position position="1"/>
    </location>
</feature>
<dbReference type="AlphaFoldDB" id="A0A022RGX0"/>
<evidence type="ECO:0000313" key="8">
    <source>
        <dbReference type="Proteomes" id="UP000030748"/>
    </source>
</evidence>